<dbReference type="Proteomes" id="UP000283530">
    <property type="component" value="Unassembled WGS sequence"/>
</dbReference>
<dbReference type="PANTHER" id="PTHR34359:SF5">
    <property type="entry name" value="CLAVATA3_ESR (CLE)-RELATED PROTEIN 9"/>
    <property type="match status" value="1"/>
</dbReference>
<protein>
    <submittedName>
        <fullName evidence="6">CLAVATA3/ESR CLE-related protein 12-like protein</fullName>
    </submittedName>
</protein>
<feature type="region of interest" description="Disordered" evidence="4">
    <location>
        <begin position="67"/>
        <end position="97"/>
    </location>
</feature>
<keyword evidence="3" id="KW-0221">Differentiation</keyword>
<dbReference type="InterPro" id="IPR039618">
    <property type="entry name" value="CLE9-13"/>
</dbReference>
<feature type="chain" id="PRO_5019029381" evidence="5">
    <location>
        <begin position="26"/>
        <end position="97"/>
    </location>
</feature>
<dbReference type="OrthoDB" id="753861at2759"/>
<comment type="similarity">
    <text evidence="1">Belongs to the CLV3/ESR signal peptide family.</text>
</comment>
<keyword evidence="7" id="KW-1185">Reference proteome</keyword>
<gene>
    <name evidence="6" type="ORF">CKAN_01080800</name>
</gene>
<feature type="compositionally biased region" description="Basic and acidic residues" evidence="4">
    <location>
        <begin position="72"/>
        <end position="87"/>
    </location>
</feature>
<organism evidence="6 7">
    <name type="scientific">Cinnamomum micranthum f. kanehirae</name>
    <dbReference type="NCBI Taxonomy" id="337451"/>
    <lineage>
        <taxon>Eukaryota</taxon>
        <taxon>Viridiplantae</taxon>
        <taxon>Streptophyta</taxon>
        <taxon>Embryophyta</taxon>
        <taxon>Tracheophyta</taxon>
        <taxon>Spermatophyta</taxon>
        <taxon>Magnoliopsida</taxon>
        <taxon>Magnoliidae</taxon>
        <taxon>Laurales</taxon>
        <taxon>Lauraceae</taxon>
        <taxon>Cinnamomum</taxon>
    </lineage>
</organism>
<dbReference type="EMBL" id="QPKB01000004">
    <property type="protein sequence ID" value="RWR82098.1"/>
    <property type="molecule type" value="Genomic_DNA"/>
</dbReference>
<evidence type="ECO:0000313" key="7">
    <source>
        <dbReference type="Proteomes" id="UP000283530"/>
    </source>
</evidence>
<feature type="signal peptide" evidence="5">
    <location>
        <begin position="1"/>
        <end position="25"/>
    </location>
</feature>
<evidence type="ECO:0000256" key="2">
    <source>
        <dbReference type="ARBA" id="ARBA00022473"/>
    </source>
</evidence>
<evidence type="ECO:0000313" key="6">
    <source>
        <dbReference type="EMBL" id="RWR82098.1"/>
    </source>
</evidence>
<accession>A0A443NUA2</accession>
<keyword evidence="2" id="KW-0217">Developmental protein</keyword>
<evidence type="ECO:0000256" key="1">
    <source>
        <dbReference type="ARBA" id="ARBA00005416"/>
    </source>
</evidence>
<reference evidence="6 7" key="1">
    <citation type="journal article" date="2019" name="Nat. Plants">
        <title>Stout camphor tree genome fills gaps in understanding of flowering plant genome evolution.</title>
        <authorList>
            <person name="Chaw S.M."/>
            <person name="Liu Y.C."/>
            <person name="Wu Y.W."/>
            <person name="Wang H.Y."/>
            <person name="Lin C.I."/>
            <person name="Wu C.S."/>
            <person name="Ke H.M."/>
            <person name="Chang L.Y."/>
            <person name="Hsu C.Y."/>
            <person name="Yang H.T."/>
            <person name="Sudianto E."/>
            <person name="Hsu M.H."/>
            <person name="Wu K.P."/>
            <person name="Wang L.N."/>
            <person name="Leebens-Mack J.H."/>
            <person name="Tsai I.J."/>
        </authorList>
    </citation>
    <scope>NUCLEOTIDE SEQUENCE [LARGE SCALE GENOMIC DNA]</scope>
    <source>
        <strain evidence="7">cv. Chaw 1501</strain>
        <tissue evidence="6">Young leaves</tissue>
    </source>
</reference>
<dbReference type="AlphaFoldDB" id="A0A443NUA2"/>
<dbReference type="GO" id="GO:0030154">
    <property type="term" value="P:cell differentiation"/>
    <property type="evidence" value="ECO:0007669"/>
    <property type="project" value="UniProtKB-KW"/>
</dbReference>
<proteinExistence type="inferred from homology"/>
<evidence type="ECO:0000256" key="3">
    <source>
        <dbReference type="ARBA" id="ARBA00022782"/>
    </source>
</evidence>
<keyword evidence="5" id="KW-0732">Signal</keyword>
<evidence type="ECO:0000256" key="4">
    <source>
        <dbReference type="SAM" id="MobiDB-lite"/>
    </source>
</evidence>
<name>A0A443NUA2_9MAGN</name>
<dbReference type="STRING" id="337451.A0A443NUA2"/>
<sequence>MAMRFPHLMGIALWVSLLFLLLVHGLTHLWSRNNTLPSHSSLINPSRKVLMAKFNFTAFNTSHRQYTPVAKPDGDEIDPRYGVEKRLVPTGPNPLHH</sequence>
<evidence type="ECO:0000256" key="5">
    <source>
        <dbReference type="SAM" id="SignalP"/>
    </source>
</evidence>
<comment type="caution">
    <text evidence="6">The sequence shown here is derived from an EMBL/GenBank/DDBJ whole genome shotgun (WGS) entry which is preliminary data.</text>
</comment>
<dbReference type="PANTHER" id="PTHR34359">
    <property type="entry name" value="CLAVATA3/ESR (CLE)-RELATED PROTEIN 10"/>
    <property type="match status" value="1"/>
</dbReference>